<keyword evidence="4 7" id="KW-1133">Transmembrane helix</keyword>
<dbReference type="AlphaFoldDB" id="A0AAW5JLJ7"/>
<evidence type="ECO:0000313" key="9">
    <source>
        <dbReference type="Proteomes" id="UP001204562"/>
    </source>
</evidence>
<evidence type="ECO:0000256" key="7">
    <source>
        <dbReference type="SAM" id="Phobius"/>
    </source>
</evidence>
<keyword evidence="3 7" id="KW-0812">Transmembrane</keyword>
<comment type="subcellular location">
    <subcellularLocation>
        <location evidence="1">Cell membrane</location>
        <topology evidence="1">Multi-pass membrane protein</topology>
    </subcellularLocation>
</comment>
<feature type="region of interest" description="Disordered" evidence="6">
    <location>
        <begin position="370"/>
        <end position="390"/>
    </location>
</feature>
<protein>
    <submittedName>
        <fullName evidence="8">ABC transporter permease</fullName>
    </submittedName>
</protein>
<dbReference type="EMBL" id="JANFYS010000010">
    <property type="protein sequence ID" value="MCQ4770097.1"/>
    <property type="molecule type" value="Genomic_DNA"/>
</dbReference>
<comment type="caution">
    <text evidence="8">The sequence shown here is derived from an EMBL/GenBank/DDBJ whole genome shotgun (WGS) entry which is preliminary data.</text>
</comment>
<evidence type="ECO:0000256" key="2">
    <source>
        <dbReference type="ARBA" id="ARBA00022475"/>
    </source>
</evidence>
<dbReference type="GO" id="GO:0005886">
    <property type="term" value="C:plasma membrane"/>
    <property type="evidence" value="ECO:0007669"/>
    <property type="project" value="UniProtKB-SubCell"/>
</dbReference>
<feature type="transmembrane region" description="Helical" evidence="7">
    <location>
        <begin position="293"/>
        <end position="314"/>
    </location>
</feature>
<keyword evidence="2" id="KW-1003">Cell membrane</keyword>
<dbReference type="InterPro" id="IPR001851">
    <property type="entry name" value="ABC_transp_permease"/>
</dbReference>
<dbReference type="Proteomes" id="UP001204562">
    <property type="component" value="Unassembled WGS sequence"/>
</dbReference>
<proteinExistence type="predicted"/>
<evidence type="ECO:0000313" key="8">
    <source>
        <dbReference type="EMBL" id="MCQ4770097.1"/>
    </source>
</evidence>
<dbReference type="PANTHER" id="PTHR47089:SF1">
    <property type="entry name" value="GUANOSINE ABC TRANSPORTER PERMEASE PROTEIN NUPP"/>
    <property type="match status" value="1"/>
</dbReference>
<reference evidence="8" key="1">
    <citation type="submission" date="2022-06" db="EMBL/GenBank/DDBJ databases">
        <title>Isolation of gut microbiota from human fecal samples.</title>
        <authorList>
            <person name="Pamer E.G."/>
            <person name="Barat B."/>
            <person name="Waligurski E."/>
            <person name="Medina S."/>
            <person name="Paddock L."/>
            <person name="Mostad J."/>
        </authorList>
    </citation>
    <scope>NUCLEOTIDE SEQUENCE</scope>
    <source>
        <strain evidence="8">DFI.9.91</strain>
    </source>
</reference>
<name>A0AAW5JLJ7_9FIRM</name>
<feature type="transmembrane region" description="Helical" evidence="7">
    <location>
        <begin position="253"/>
        <end position="273"/>
    </location>
</feature>
<dbReference type="GO" id="GO:0022857">
    <property type="term" value="F:transmembrane transporter activity"/>
    <property type="evidence" value="ECO:0007669"/>
    <property type="project" value="InterPro"/>
</dbReference>
<sequence length="390" mass="41563">MKREKTPLLRNGAVQSLLASLLCVLIGLLVGYVVLLVINPAGAGEAIVTIVKNFMTYSKTSAQLKYLGSTLVKTAPLLMCSLSVLFAYKVGLFNIGAAGQYVVGAGASLYCALAWGMPWYVCLLAAIVAGAALGAISGLLKAYCNVNEVISCIMLNWISLYLVNMLLSLVKESASPYTMTLSSTNPGAILPSMGLEKLFNDNKYVTIAIPLAILVAILIWVLLEKTKLGYELKATGCNKFAAKYCGMKEKKNLILTMAIAGGLAGMGAAMLFLTGFEQWQCTQSSVPAMGFNGIAAAFLGGLSPIGTILSSYFIQHITNGGAYVDKTMYSAQISDFISALIIYLCSFVLFFKQFMSSRVARKEERERERLAAQEAAVAQTDAANGEGGGK</sequence>
<evidence type="ECO:0000256" key="6">
    <source>
        <dbReference type="SAM" id="MobiDB-lite"/>
    </source>
</evidence>
<dbReference type="PANTHER" id="PTHR47089">
    <property type="entry name" value="ABC TRANSPORTER, PERMEASE PROTEIN"/>
    <property type="match status" value="1"/>
</dbReference>
<evidence type="ECO:0000256" key="3">
    <source>
        <dbReference type="ARBA" id="ARBA00022692"/>
    </source>
</evidence>
<dbReference type="Pfam" id="PF02653">
    <property type="entry name" value="BPD_transp_2"/>
    <property type="match status" value="1"/>
</dbReference>
<dbReference type="CDD" id="cd06580">
    <property type="entry name" value="TM_PBP1_transp_TpRbsC_like"/>
    <property type="match status" value="1"/>
</dbReference>
<evidence type="ECO:0000256" key="5">
    <source>
        <dbReference type="ARBA" id="ARBA00023136"/>
    </source>
</evidence>
<feature type="transmembrane region" description="Helical" evidence="7">
    <location>
        <begin position="12"/>
        <end position="38"/>
    </location>
</feature>
<organism evidence="8 9">
    <name type="scientific">Intestinimonas massiliensis</name>
    <name type="common">ex Afouda et al. 2020</name>
    <dbReference type="NCBI Taxonomy" id="1673721"/>
    <lineage>
        <taxon>Bacteria</taxon>
        <taxon>Bacillati</taxon>
        <taxon>Bacillota</taxon>
        <taxon>Clostridia</taxon>
        <taxon>Eubacteriales</taxon>
        <taxon>Intestinimonas</taxon>
    </lineage>
</organism>
<feature type="transmembrane region" description="Helical" evidence="7">
    <location>
        <begin position="66"/>
        <end position="88"/>
    </location>
</feature>
<gene>
    <name evidence="8" type="ORF">NE579_06410</name>
</gene>
<evidence type="ECO:0000256" key="4">
    <source>
        <dbReference type="ARBA" id="ARBA00022989"/>
    </source>
</evidence>
<feature type="transmembrane region" description="Helical" evidence="7">
    <location>
        <begin position="335"/>
        <end position="355"/>
    </location>
</feature>
<dbReference type="RefSeq" id="WP_256303630.1">
    <property type="nucleotide sequence ID" value="NZ_JANFYS010000010.1"/>
</dbReference>
<evidence type="ECO:0000256" key="1">
    <source>
        <dbReference type="ARBA" id="ARBA00004651"/>
    </source>
</evidence>
<feature type="transmembrane region" description="Helical" evidence="7">
    <location>
        <begin position="123"/>
        <end position="142"/>
    </location>
</feature>
<accession>A0AAW5JLJ7</accession>
<feature type="compositionally biased region" description="Low complexity" evidence="6">
    <location>
        <begin position="372"/>
        <end position="383"/>
    </location>
</feature>
<feature type="transmembrane region" description="Helical" evidence="7">
    <location>
        <begin position="149"/>
        <end position="170"/>
    </location>
</feature>
<keyword evidence="5 7" id="KW-0472">Membrane</keyword>
<feature type="transmembrane region" description="Helical" evidence="7">
    <location>
        <begin position="95"/>
        <end position="117"/>
    </location>
</feature>
<feature type="transmembrane region" description="Helical" evidence="7">
    <location>
        <begin position="204"/>
        <end position="223"/>
    </location>
</feature>